<accession>A0A3P3VMG2</accession>
<organism evidence="1 2">
    <name type="scientific">Aestuariirhabdus litorea</name>
    <dbReference type="NCBI Taxonomy" id="2528527"/>
    <lineage>
        <taxon>Bacteria</taxon>
        <taxon>Pseudomonadati</taxon>
        <taxon>Pseudomonadota</taxon>
        <taxon>Gammaproteobacteria</taxon>
        <taxon>Oceanospirillales</taxon>
        <taxon>Aestuariirhabdaceae</taxon>
        <taxon>Aestuariirhabdus</taxon>
    </lineage>
</organism>
<dbReference type="SUPFAM" id="SSF55729">
    <property type="entry name" value="Acyl-CoA N-acyltransferases (Nat)"/>
    <property type="match status" value="1"/>
</dbReference>
<proteinExistence type="predicted"/>
<reference evidence="1 2" key="1">
    <citation type="submission" date="2018-08" db="EMBL/GenBank/DDBJ databases">
        <authorList>
            <person name="Khan S.A."/>
        </authorList>
    </citation>
    <scope>NUCLEOTIDE SEQUENCE [LARGE SCALE GENOMIC DNA]</scope>
    <source>
        <strain evidence="1 2">GTF-13</strain>
    </source>
</reference>
<keyword evidence="2" id="KW-1185">Reference proteome</keyword>
<dbReference type="EMBL" id="QWEZ01000001">
    <property type="protein sequence ID" value="RRJ83875.1"/>
    <property type="molecule type" value="Genomic_DNA"/>
</dbReference>
<gene>
    <name evidence="1" type="ORF">D0544_01790</name>
</gene>
<dbReference type="Proteomes" id="UP000280792">
    <property type="component" value="Unassembled WGS sequence"/>
</dbReference>
<sequence>MSLEIGWLQREFHQLSADELYQLMRFRQHQLSGLGLLQEVDADGRDPLAWHLMGFAHERGLVACARFCLPGEEGALIRVDRLLCEPLPGLEEQLFLQVMERVERIFKLPLECEVTDAQIPLLKKRGFDIVVDRPAARSGMVCLHRG</sequence>
<reference evidence="1 2" key="2">
    <citation type="submission" date="2018-12" db="EMBL/GenBank/DDBJ databases">
        <title>Simiduia agarivorans gen. nov., sp. nov., a marine, agarolytic bacterium isolated from shallow coastal water from Keelung, Taiwan.</title>
        <authorList>
            <person name="Shieh W.Y."/>
        </authorList>
    </citation>
    <scope>NUCLEOTIDE SEQUENCE [LARGE SCALE GENOMIC DNA]</scope>
    <source>
        <strain evidence="1 2">GTF-13</strain>
    </source>
</reference>
<dbReference type="InterPro" id="IPR016181">
    <property type="entry name" value="Acyl_CoA_acyltransferase"/>
</dbReference>
<evidence type="ECO:0000313" key="2">
    <source>
        <dbReference type="Proteomes" id="UP000280792"/>
    </source>
</evidence>
<evidence type="ECO:0008006" key="3">
    <source>
        <dbReference type="Google" id="ProtNLM"/>
    </source>
</evidence>
<name>A0A3P3VMG2_9GAMM</name>
<dbReference type="RefSeq" id="WP_125014266.1">
    <property type="nucleotide sequence ID" value="NZ_QWEZ01000001.1"/>
</dbReference>
<dbReference type="Gene3D" id="3.40.630.30">
    <property type="match status" value="1"/>
</dbReference>
<comment type="caution">
    <text evidence="1">The sequence shown here is derived from an EMBL/GenBank/DDBJ whole genome shotgun (WGS) entry which is preliminary data.</text>
</comment>
<protein>
    <recommendedName>
        <fullName evidence="3">GNAT family N-acetyltransferase</fullName>
    </recommendedName>
</protein>
<dbReference type="AlphaFoldDB" id="A0A3P3VMG2"/>
<evidence type="ECO:0000313" key="1">
    <source>
        <dbReference type="EMBL" id="RRJ83875.1"/>
    </source>
</evidence>